<dbReference type="InterPro" id="IPR002678">
    <property type="entry name" value="DUF34/NIF3"/>
</dbReference>
<dbReference type="GO" id="GO:0046872">
    <property type="term" value="F:metal ion binding"/>
    <property type="evidence" value="ECO:0007669"/>
    <property type="project" value="UniProtKB-KW"/>
</dbReference>
<keyword evidence="4" id="KW-0378">Hydrolase</keyword>
<feature type="binding site" evidence="3">
    <location>
        <position position="86"/>
    </location>
    <ligand>
        <name>a divalent metal cation</name>
        <dbReference type="ChEBI" id="CHEBI:60240"/>
        <label>1</label>
    </ligand>
</feature>
<dbReference type="EMBL" id="FZOJ01000069">
    <property type="protein sequence ID" value="SNT27325.1"/>
    <property type="molecule type" value="Genomic_DNA"/>
</dbReference>
<name>A0A239LAL3_9FIRM</name>
<reference evidence="4 5" key="1">
    <citation type="submission" date="2017-06" db="EMBL/GenBank/DDBJ databases">
        <authorList>
            <person name="Kim H.J."/>
            <person name="Triplett B.A."/>
        </authorList>
    </citation>
    <scope>NUCLEOTIDE SEQUENCE [LARGE SCALE GENOMIC DNA]</scope>
    <source>
        <strain evidence="4 5">SCA</strain>
    </source>
</reference>
<evidence type="ECO:0000313" key="5">
    <source>
        <dbReference type="Proteomes" id="UP000198304"/>
    </source>
</evidence>
<comment type="similarity">
    <text evidence="1">Belongs to the GTP cyclohydrolase I type 2/NIF3 family.</text>
</comment>
<sequence length="300" mass="32837">MGYYFEELSNRTAPAAYYNEEEEINMNTKEIMDIALELAGLSEVPEDSGIIVEGENIKKVAIGVDMELAEMLLARDLGADLVITHHPSGGSPRVNLHKVMDNQIDRMVRAGVPINKAQKALGEKKGEVERMLHVSNYDRAVSAAKLLNMPFMGVHTPTDILAERTVQKLLDEKLRDKPKATLQDVIDALETLSEYQKTMAKPVIRVGQKDDYAGRVFVTMAGGTGGGINVHKAYFEAGVGTLVEMHIPEDVIKAIKDENIGNVVVAGHMASDSVGINVFANELEKKGIEIIRMSGLIDPK</sequence>
<feature type="binding site" evidence="3">
    <location>
        <position position="85"/>
    </location>
    <ligand>
        <name>a divalent metal cation</name>
        <dbReference type="ChEBI" id="CHEBI:60240"/>
        <label>1</label>
    </ligand>
</feature>
<dbReference type="InterPro" id="IPR036069">
    <property type="entry name" value="DUF34/NIF3_sf"/>
</dbReference>
<dbReference type="SUPFAM" id="SSF102705">
    <property type="entry name" value="NIF3 (NGG1p interacting factor 3)-like"/>
    <property type="match status" value="1"/>
</dbReference>
<dbReference type="Pfam" id="PF01784">
    <property type="entry name" value="DUF34_NIF3"/>
    <property type="match status" value="1"/>
</dbReference>
<proteinExistence type="inferred from homology"/>
<dbReference type="GO" id="GO:0016787">
    <property type="term" value="F:hydrolase activity"/>
    <property type="evidence" value="ECO:0007669"/>
    <property type="project" value="UniProtKB-KW"/>
</dbReference>
<dbReference type="AlphaFoldDB" id="A0A239LAL3"/>
<evidence type="ECO:0000256" key="3">
    <source>
        <dbReference type="PIRSR" id="PIRSR602678-1"/>
    </source>
</evidence>
<gene>
    <name evidence="4" type="ORF">SAMN05446037_10698</name>
</gene>
<dbReference type="Gene3D" id="3.40.1390.30">
    <property type="entry name" value="NIF3 (NGG1p interacting factor 3)-like"/>
    <property type="match status" value="1"/>
</dbReference>
<feature type="binding site" evidence="3">
    <location>
        <position position="268"/>
    </location>
    <ligand>
        <name>a divalent metal cation</name>
        <dbReference type="ChEBI" id="CHEBI:60240"/>
        <label>1</label>
    </ligand>
</feature>
<organism evidence="4 5">
    <name type="scientific">Anaerovirgula multivorans</name>
    <dbReference type="NCBI Taxonomy" id="312168"/>
    <lineage>
        <taxon>Bacteria</taxon>
        <taxon>Bacillati</taxon>
        <taxon>Bacillota</taxon>
        <taxon>Clostridia</taxon>
        <taxon>Peptostreptococcales</taxon>
        <taxon>Natronincolaceae</taxon>
        <taxon>Anaerovirgula</taxon>
    </lineage>
</organism>
<accession>A0A239LAL3</accession>
<evidence type="ECO:0000256" key="2">
    <source>
        <dbReference type="ARBA" id="ARBA00022112"/>
    </source>
</evidence>
<protein>
    <recommendedName>
        <fullName evidence="2">GTP cyclohydrolase 1 type 2 homolog</fullName>
    </recommendedName>
</protein>
<evidence type="ECO:0000313" key="4">
    <source>
        <dbReference type="EMBL" id="SNT27325.1"/>
    </source>
</evidence>
<keyword evidence="3" id="KW-0479">Metal-binding</keyword>
<dbReference type="Proteomes" id="UP000198304">
    <property type="component" value="Unassembled WGS sequence"/>
</dbReference>
<evidence type="ECO:0000256" key="1">
    <source>
        <dbReference type="ARBA" id="ARBA00006964"/>
    </source>
</evidence>
<keyword evidence="5" id="KW-1185">Reference proteome</keyword>